<name>A0A9P6IJT7_9FUNG</name>
<organism evidence="1 2">
    <name type="scientific">Modicella reniformis</name>
    <dbReference type="NCBI Taxonomy" id="1440133"/>
    <lineage>
        <taxon>Eukaryota</taxon>
        <taxon>Fungi</taxon>
        <taxon>Fungi incertae sedis</taxon>
        <taxon>Mucoromycota</taxon>
        <taxon>Mortierellomycotina</taxon>
        <taxon>Mortierellomycetes</taxon>
        <taxon>Mortierellales</taxon>
        <taxon>Mortierellaceae</taxon>
        <taxon>Modicella</taxon>
    </lineage>
</organism>
<dbReference type="Proteomes" id="UP000749646">
    <property type="component" value="Unassembled WGS sequence"/>
</dbReference>
<accession>A0A9P6IJT7</accession>
<dbReference type="OrthoDB" id="2424936at2759"/>
<dbReference type="AlphaFoldDB" id="A0A9P6IJT7"/>
<protein>
    <submittedName>
        <fullName evidence="1">Uncharacterized protein</fullName>
    </submittedName>
</protein>
<keyword evidence="2" id="KW-1185">Reference proteome</keyword>
<dbReference type="EMBL" id="JAAAHW010010456">
    <property type="protein sequence ID" value="KAF9925796.1"/>
    <property type="molecule type" value="Genomic_DNA"/>
</dbReference>
<reference evidence="1" key="1">
    <citation type="journal article" date="2020" name="Fungal Divers.">
        <title>Resolving the Mortierellaceae phylogeny through synthesis of multi-gene phylogenetics and phylogenomics.</title>
        <authorList>
            <person name="Vandepol N."/>
            <person name="Liber J."/>
            <person name="Desiro A."/>
            <person name="Na H."/>
            <person name="Kennedy M."/>
            <person name="Barry K."/>
            <person name="Grigoriev I.V."/>
            <person name="Miller A.N."/>
            <person name="O'Donnell K."/>
            <person name="Stajich J.E."/>
            <person name="Bonito G."/>
        </authorList>
    </citation>
    <scope>NUCLEOTIDE SEQUENCE</scope>
    <source>
        <strain evidence="1">MES-2147</strain>
    </source>
</reference>
<gene>
    <name evidence="1" type="ORF">BGZ65_007567</name>
</gene>
<evidence type="ECO:0000313" key="2">
    <source>
        <dbReference type="Proteomes" id="UP000749646"/>
    </source>
</evidence>
<sequence length="318" mass="36816">MAQQKENQHSLRLEEQHFHVLDSAWEEAKKELNYWNRMLTGAKVKDKDDDNNKKKNSTSTITTPTWQLPRAEDIPQRLDLKEIFANHRTTSRANRTRIVTTWAEDPGVKTLSENVFLTVEGIKESLNRFHVLQDLEEEQVIEKPEPWTPLQRQQAREQVKELKIPKAHRITARQVEEVSFGRRERKTREQLLKENKYHSAKTGLEGICKPDVSLSTASTLEQVSAAIKAHTPVIKDIRQFNQDPALVKLRRTKRHRTTRAWARLTSNLRAMATDHTIQRLTPQERGVPSVDHSTGYCSGCKAYEVSKCDSYGVKQIFF</sequence>
<comment type="caution">
    <text evidence="1">The sequence shown here is derived from an EMBL/GenBank/DDBJ whole genome shotgun (WGS) entry which is preliminary data.</text>
</comment>
<proteinExistence type="predicted"/>
<evidence type="ECO:0000313" key="1">
    <source>
        <dbReference type="EMBL" id="KAF9925796.1"/>
    </source>
</evidence>